<dbReference type="Pfam" id="PF01345">
    <property type="entry name" value="DUF11"/>
    <property type="match status" value="1"/>
</dbReference>
<comment type="caution">
    <text evidence="2">The sequence shown here is derived from an EMBL/GenBank/DDBJ whole genome shotgun (WGS) entry which is preliminary data.</text>
</comment>
<dbReference type="Pfam" id="PF18962">
    <property type="entry name" value="Por_Secre_tail"/>
    <property type="match status" value="1"/>
</dbReference>
<organism evidence="2 3">
    <name type="scientific">Hymenobacter artigasi</name>
    <dbReference type="NCBI Taxonomy" id="2719616"/>
    <lineage>
        <taxon>Bacteria</taxon>
        <taxon>Pseudomonadati</taxon>
        <taxon>Bacteroidota</taxon>
        <taxon>Cytophagia</taxon>
        <taxon>Cytophagales</taxon>
        <taxon>Hymenobacteraceae</taxon>
        <taxon>Hymenobacter</taxon>
    </lineage>
</organism>
<sequence>MQRELQSGRKLLAVAGKRHLNYLLRTGALALLLAGTGRQQAAAQAGKSGVGTIATTNAIVNEYTALTANATTGATTITVASSSLNANNRFAAPLAAGDLLLLVQPQGAAISTADDATYGTVTALNNAGRYQLVEVAAVPTATTITLSCKLFSSYTTAGHAQVVRVPRYTTLTVNTNISVKAQAWNGTTGGVLAIETTGNVTLATGATLDVSALGFRGGALEQNTDAVPNNDLGYRSTADTYAAEKGESIAGTIAEYDALNGRYGRGAPANGGGGGNSHNAAGGGGANVAVAGTTYTGTGNPDRGTGNAYDAAWNLEAANFATSTSSGGGRGGYSYSSTNQDALTLATGQAAWGGDNRQNKGGFGGHPMVSSGRAFFGGGGGAGDSNNNSGTAGAAGGGFIYLVAGGAVTGGSLLADGGSVTVVSNNDGAGGGGGGGSVVVNSTNLTTTALLARGGKGGSQSALAAEAEGAGGGGGGGLVSYTNGAPTTDVSGGLNGTTLSGSLTEFPPNGGTRGGAGRADAGACSVALCQTVADVATSISFGTNPLPANQQAVINVTFINNGPDAADNVTRFVQLPAGLGAGAVTVTTSTGSGSYDNTNGKVTFTAVTTLANGANANATIKYTPSVAGTVAVTSTISTTTSEACQLDDDNSGTNNLVVIYPADLKVTLSGPSTAAAASSITYTATVQNITPAGSSGTADATSTVLTVQLAKALLTTAFPVGTTYNFDTGIATLAIGQVNRGTTLPSFDFTFTLPNNNQPVAGVASATAFEPDPDATNNNGVASTMRVATTVTMPAGTGTCTGTTYDGSPATQGLYTEYFKGYFNDVLTFFDSPKVADLKRIDGNVNYTANNAWGDLSGAFGSGTLTNPDSYSARYRGYLNIITAGDYTFSMLSDDAAYIWLDNQARANPLVAANTVVKDAGTHAPRTSVGTAVSLAAGPHLLLALYGENTGNNQFRISYSGPDTGNTTITVPVSALCSRQSSSSSSSSPLPVVLMAFTAQADGRAARLNWRTATELRNDHFDLERSRDGVAFQKVAEVKGAGSSSTVHDYSYRDANAAEMGGGKVYYRLRQVDLDGSSEFSPVRTVTFGVGAAGFVLFPNPAQQRVGLQLSLAAAGTISLTDLAGRVVMQQTIEAGATQPSLDLSTLATGIYVVQVTQNGQHFIQKLVHTGN</sequence>
<dbReference type="Proteomes" id="UP000717634">
    <property type="component" value="Unassembled WGS sequence"/>
</dbReference>
<dbReference type="InterPro" id="IPR037524">
    <property type="entry name" value="PA14/GLEYA"/>
</dbReference>
<dbReference type="Pfam" id="PF07691">
    <property type="entry name" value="PA14"/>
    <property type="match status" value="1"/>
</dbReference>
<dbReference type="Gene3D" id="3.90.182.10">
    <property type="entry name" value="Toxin - Anthrax Protective Antigen,domain 1"/>
    <property type="match status" value="1"/>
</dbReference>
<protein>
    <recommendedName>
        <fullName evidence="1">PA14 domain-containing protein</fullName>
    </recommendedName>
</protein>
<dbReference type="SUPFAM" id="SSF56988">
    <property type="entry name" value="Anthrax protective antigen"/>
    <property type="match status" value="1"/>
</dbReference>
<accession>A0ABX1HQ56</accession>
<dbReference type="InterPro" id="IPR026444">
    <property type="entry name" value="Secre_tail"/>
</dbReference>
<dbReference type="InterPro" id="IPR011658">
    <property type="entry name" value="PA14_dom"/>
</dbReference>
<evidence type="ECO:0000313" key="2">
    <source>
        <dbReference type="EMBL" id="NKI91226.1"/>
    </source>
</evidence>
<dbReference type="RefSeq" id="WP_168674800.1">
    <property type="nucleotide sequence ID" value="NZ_JAAVTK010000014.1"/>
</dbReference>
<keyword evidence="3" id="KW-1185">Reference proteome</keyword>
<dbReference type="PROSITE" id="PS51820">
    <property type="entry name" value="PA14"/>
    <property type="match status" value="1"/>
</dbReference>
<dbReference type="NCBIfam" id="TIGR04183">
    <property type="entry name" value="Por_Secre_tail"/>
    <property type="match status" value="1"/>
</dbReference>
<reference evidence="2 3" key="1">
    <citation type="submission" date="2020-03" db="EMBL/GenBank/DDBJ databases">
        <title>Genomic Encyclopedia of Type Strains, Phase IV (KMG-V): Genome sequencing to study the core and pangenomes of soil and plant-associated prokaryotes.</title>
        <authorList>
            <person name="Whitman W."/>
        </authorList>
    </citation>
    <scope>NUCLEOTIDE SEQUENCE [LARGE SCALE GENOMIC DNA]</scope>
    <source>
        <strain evidence="2 3">1B</strain>
    </source>
</reference>
<evidence type="ECO:0000313" key="3">
    <source>
        <dbReference type="Proteomes" id="UP000717634"/>
    </source>
</evidence>
<dbReference type="InterPro" id="IPR001434">
    <property type="entry name" value="OmcB-like_DUF11"/>
</dbReference>
<dbReference type="EMBL" id="JAAVTK010000014">
    <property type="protein sequence ID" value="NKI91226.1"/>
    <property type="molecule type" value="Genomic_DNA"/>
</dbReference>
<name>A0ABX1HQ56_9BACT</name>
<feature type="domain" description="PA14" evidence="1">
    <location>
        <begin position="820"/>
        <end position="975"/>
    </location>
</feature>
<evidence type="ECO:0000259" key="1">
    <source>
        <dbReference type="PROSITE" id="PS51820"/>
    </source>
</evidence>
<gene>
    <name evidence="2" type="ORF">HBN54_003842</name>
</gene>
<proteinExistence type="predicted"/>